<evidence type="ECO:0000256" key="1">
    <source>
        <dbReference type="SAM" id="MobiDB-lite"/>
    </source>
</evidence>
<protein>
    <recommendedName>
        <fullName evidence="2">LysM domain-containing protein</fullName>
    </recommendedName>
</protein>
<dbReference type="CDD" id="cd00118">
    <property type="entry name" value="LysM"/>
    <property type="match status" value="1"/>
</dbReference>
<dbReference type="Proteomes" id="UP000602050">
    <property type="component" value="Unassembled WGS sequence"/>
</dbReference>
<sequence>MNLKIHIVQKGDTLWELAKKYGVDFEQLKAVNSHLASPDMIMPGMKIKIPTSTKQVKHDTKPTVQKETKKPYNDMSPKPMPVLKEDDVQKKKPVKPEMPVVQTPMPQMPAMPSLDFDLQQLNVQMPVMPIFPPEEKKEEIKPVPKEEKKVKEEVKPVQKEEKKAPVAEKMPEQVPPVPLPMPVPMEPAFQPIPCYYVMPCHPCFPMMMPCMEPAFHPNVAPMHHSPMPDCGCGGGKHEMGPHMMHMDAGAAQHFPYMYGMPRPEPSSGETYPKPPTYPNFSPTQNNNEEEK</sequence>
<name>A0A8J3EJ22_9BACI</name>
<dbReference type="PROSITE" id="PS51782">
    <property type="entry name" value="LYSM"/>
    <property type="match status" value="1"/>
</dbReference>
<comment type="caution">
    <text evidence="3">The sequence shown here is derived from an EMBL/GenBank/DDBJ whole genome shotgun (WGS) entry which is preliminary data.</text>
</comment>
<evidence type="ECO:0000313" key="4">
    <source>
        <dbReference type="Proteomes" id="UP000602050"/>
    </source>
</evidence>
<dbReference type="InterPro" id="IPR018392">
    <property type="entry name" value="LysM"/>
</dbReference>
<dbReference type="EMBL" id="BMEV01000002">
    <property type="protein sequence ID" value="GGH68590.1"/>
    <property type="molecule type" value="Genomic_DNA"/>
</dbReference>
<dbReference type="InterPro" id="IPR036779">
    <property type="entry name" value="LysM_dom_sf"/>
</dbReference>
<dbReference type="Pfam" id="PF01476">
    <property type="entry name" value="LysM"/>
    <property type="match status" value="1"/>
</dbReference>
<gene>
    <name evidence="3" type="ORF">GCM10010978_01710</name>
</gene>
<reference evidence="3" key="1">
    <citation type="journal article" date="2014" name="Int. J. Syst. Evol. Microbiol.">
        <title>Complete genome sequence of Corynebacterium casei LMG S-19264T (=DSM 44701T), isolated from a smear-ripened cheese.</title>
        <authorList>
            <consortium name="US DOE Joint Genome Institute (JGI-PGF)"/>
            <person name="Walter F."/>
            <person name="Albersmeier A."/>
            <person name="Kalinowski J."/>
            <person name="Ruckert C."/>
        </authorList>
    </citation>
    <scope>NUCLEOTIDE SEQUENCE</scope>
    <source>
        <strain evidence="3">CGMCC 1.12360</strain>
    </source>
</reference>
<feature type="region of interest" description="Disordered" evidence="1">
    <location>
        <begin position="259"/>
        <end position="291"/>
    </location>
</feature>
<evidence type="ECO:0000259" key="2">
    <source>
        <dbReference type="PROSITE" id="PS51782"/>
    </source>
</evidence>
<accession>A0A8J3EJ22</accession>
<proteinExistence type="predicted"/>
<evidence type="ECO:0000313" key="3">
    <source>
        <dbReference type="EMBL" id="GGH68590.1"/>
    </source>
</evidence>
<dbReference type="GO" id="GO:0008932">
    <property type="term" value="F:lytic endotransglycosylase activity"/>
    <property type="evidence" value="ECO:0007669"/>
    <property type="project" value="TreeGrafter"/>
</dbReference>
<dbReference type="PANTHER" id="PTHR33734">
    <property type="entry name" value="LYSM DOMAIN-CONTAINING GPI-ANCHORED PROTEIN 2"/>
    <property type="match status" value="1"/>
</dbReference>
<dbReference type="NCBIfam" id="TIGR02899">
    <property type="entry name" value="spore_safA"/>
    <property type="match status" value="1"/>
</dbReference>
<organism evidence="3 4">
    <name type="scientific">Compostibacillus humi</name>
    <dbReference type="NCBI Taxonomy" id="1245525"/>
    <lineage>
        <taxon>Bacteria</taxon>
        <taxon>Bacillati</taxon>
        <taxon>Bacillota</taxon>
        <taxon>Bacilli</taxon>
        <taxon>Bacillales</taxon>
        <taxon>Bacillaceae</taxon>
        <taxon>Compostibacillus</taxon>
    </lineage>
</organism>
<dbReference type="Gene3D" id="3.10.350.10">
    <property type="entry name" value="LysM domain"/>
    <property type="match status" value="1"/>
</dbReference>
<feature type="domain" description="LysM" evidence="2">
    <location>
        <begin position="4"/>
        <end position="49"/>
    </location>
</feature>
<dbReference type="SMART" id="SM00257">
    <property type="entry name" value="LysM"/>
    <property type="match status" value="1"/>
</dbReference>
<reference evidence="3" key="2">
    <citation type="submission" date="2020-09" db="EMBL/GenBank/DDBJ databases">
        <authorList>
            <person name="Sun Q."/>
            <person name="Zhou Y."/>
        </authorList>
    </citation>
    <scope>NUCLEOTIDE SEQUENCE</scope>
    <source>
        <strain evidence="3">CGMCC 1.12360</strain>
    </source>
</reference>
<dbReference type="PANTHER" id="PTHR33734:SF34">
    <property type="entry name" value="SPOIVD-ASSOCIATED FACTOR A"/>
    <property type="match status" value="1"/>
</dbReference>
<dbReference type="InterPro" id="IPR014248">
    <property type="entry name" value="Spore_coat_assembly_SafA"/>
</dbReference>
<feature type="region of interest" description="Disordered" evidence="1">
    <location>
        <begin position="51"/>
        <end position="93"/>
    </location>
</feature>
<feature type="compositionally biased region" description="Basic and acidic residues" evidence="1">
    <location>
        <begin position="56"/>
        <end position="72"/>
    </location>
</feature>
<dbReference type="SUPFAM" id="SSF54106">
    <property type="entry name" value="LysM domain"/>
    <property type="match status" value="1"/>
</dbReference>
<keyword evidence="4" id="KW-1185">Reference proteome</keyword>
<feature type="compositionally biased region" description="Polar residues" evidence="1">
    <location>
        <begin position="278"/>
        <end position="291"/>
    </location>
</feature>
<dbReference type="AlphaFoldDB" id="A0A8J3EJ22"/>